<evidence type="ECO:0000313" key="1">
    <source>
        <dbReference type="EMBL" id="CAH2244815.1"/>
    </source>
</evidence>
<organism evidence="1 2">
    <name type="scientific">Pararge aegeria aegeria</name>
    <dbReference type="NCBI Taxonomy" id="348720"/>
    <lineage>
        <taxon>Eukaryota</taxon>
        <taxon>Metazoa</taxon>
        <taxon>Ecdysozoa</taxon>
        <taxon>Arthropoda</taxon>
        <taxon>Hexapoda</taxon>
        <taxon>Insecta</taxon>
        <taxon>Pterygota</taxon>
        <taxon>Neoptera</taxon>
        <taxon>Endopterygota</taxon>
        <taxon>Lepidoptera</taxon>
        <taxon>Glossata</taxon>
        <taxon>Ditrysia</taxon>
        <taxon>Papilionoidea</taxon>
        <taxon>Nymphalidae</taxon>
        <taxon>Satyrinae</taxon>
        <taxon>Satyrini</taxon>
        <taxon>Parargina</taxon>
        <taxon>Pararge</taxon>
    </lineage>
</organism>
<comment type="caution">
    <text evidence="1">The sequence shown here is derived from an EMBL/GenBank/DDBJ whole genome shotgun (WGS) entry which is preliminary data.</text>
</comment>
<name>A0A8S4S2J1_9NEOP</name>
<reference evidence="1" key="1">
    <citation type="submission" date="2022-03" db="EMBL/GenBank/DDBJ databases">
        <authorList>
            <person name="Lindestad O."/>
        </authorList>
    </citation>
    <scope>NUCLEOTIDE SEQUENCE</scope>
</reference>
<dbReference type="AlphaFoldDB" id="A0A8S4S2J1"/>
<sequence>MGPTFIVTKLPTMNERSYIETSLPSPDTYVGLIGQRAFDYSVGGHAAPMRFVGLQRLLTQISDNNFRLNVLSEAWQLTPPIP</sequence>
<evidence type="ECO:0000313" key="2">
    <source>
        <dbReference type="Proteomes" id="UP000838756"/>
    </source>
</evidence>
<accession>A0A8S4S2J1</accession>
<keyword evidence="2" id="KW-1185">Reference proteome</keyword>
<dbReference type="Proteomes" id="UP000838756">
    <property type="component" value="Unassembled WGS sequence"/>
</dbReference>
<proteinExistence type="predicted"/>
<protein>
    <submittedName>
        <fullName evidence="1">Jg5165 protein</fullName>
    </submittedName>
</protein>
<gene>
    <name evidence="1" type="primary">jg5165</name>
    <name evidence="1" type="ORF">PAEG_LOCUS20724</name>
</gene>
<dbReference type="EMBL" id="CAKXAJ010025862">
    <property type="protein sequence ID" value="CAH2244815.1"/>
    <property type="molecule type" value="Genomic_DNA"/>
</dbReference>